<evidence type="ECO:0000256" key="1">
    <source>
        <dbReference type="SAM" id="Phobius"/>
    </source>
</evidence>
<dbReference type="EMBL" id="JACEFO010002063">
    <property type="protein sequence ID" value="KAF8686674.1"/>
    <property type="molecule type" value="Genomic_DNA"/>
</dbReference>
<name>A0A835BB60_9POAL</name>
<sequence length="101" mass="12028">MPTAASFVWIMWRRIFFICSLSVPLVRLVESSWVLIGGTSLNHQIIFLRAREKFGSYIFREIIIIAIWALWVHRNIIIFMTPICPLLHGEDFLWRRSRRTP</sequence>
<keyword evidence="3" id="KW-1185">Reference proteome</keyword>
<evidence type="ECO:0000313" key="3">
    <source>
        <dbReference type="Proteomes" id="UP000636709"/>
    </source>
</evidence>
<proteinExistence type="predicted"/>
<protein>
    <submittedName>
        <fullName evidence="2">Uncharacterized protein</fullName>
    </submittedName>
</protein>
<keyword evidence="1" id="KW-0812">Transmembrane</keyword>
<dbReference type="AlphaFoldDB" id="A0A835BB60"/>
<evidence type="ECO:0000313" key="2">
    <source>
        <dbReference type="EMBL" id="KAF8686674.1"/>
    </source>
</evidence>
<accession>A0A835BB60</accession>
<feature type="transmembrane region" description="Helical" evidence="1">
    <location>
        <begin position="55"/>
        <end position="72"/>
    </location>
</feature>
<dbReference type="OrthoDB" id="714720at2759"/>
<reference evidence="2" key="1">
    <citation type="submission" date="2020-07" db="EMBL/GenBank/DDBJ databases">
        <title>Genome sequence and genetic diversity analysis of an under-domesticated orphan crop, white fonio (Digitaria exilis).</title>
        <authorList>
            <person name="Bennetzen J.L."/>
            <person name="Chen S."/>
            <person name="Ma X."/>
            <person name="Wang X."/>
            <person name="Yssel A.E.J."/>
            <person name="Chaluvadi S.R."/>
            <person name="Johnson M."/>
            <person name="Gangashetty P."/>
            <person name="Hamidou F."/>
            <person name="Sanogo M.D."/>
            <person name="Zwaenepoel A."/>
            <person name="Wallace J."/>
            <person name="Van De Peer Y."/>
            <person name="Van Deynze A."/>
        </authorList>
    </citation>
    <scope>NUCLEOTIDE SEQUENCE</scope>
    <source>
        <tissue evidence="2">Leaves</tissue>
    </source>
</reference>
<dbReference type="Proteomes" id="UP000636709">
    <property type="component" value="Unassembled WGS sequence"/>
</dbReference>
<gene>
    <name evidence="2" type="ORF">HU200_043505</name>
</gene>
<comment type="caution">
    <text evidence="2">The sequence shown here is derived from an EMBL/GenBank/DDBJ whole genome shotgun (WGS) entry which is preliminary data.</text>
</comment>
<keyword evidence="1" id="KW-1133">Transmembrane helix</keyword>
<organism evidence="2 3">
    <name type="scientific">Digitaria exilis</name>
    <dbReference type="NCBI Taxonomy" id="1010633"/>
    <lineage>
        <taxon>Eukaryota</taxon>
        <taxon>Viridiplantae</taxon>
        <taxon>Streptophyta</taxon>
        <taxon>Embryophyta</taxon>
        <taxon>Tracheophyta</taxon>
        <taxon>Spermatophyta</taxon>
        <taxon>Magnoliopsida</taxon>
        <taxon>Liliopsida</taxon>
        <taxon>Poales</taxon>
        <taxon>Poaceae</taxon>
        <taxon>PACMAD clade</taxon>
        <taxon>Panicoideae</taxon>
        <taxon>Panicodae</taxon>
        <taxon>Paniceae</taxon>
        <taxon>Anthephorinae</taxon>
        <taxon>Digitaria</taxon>
    </lineage>
</organism>
<keyword evidence="1" id="KW-0472">Membrane</keyword>